<keyword evidence="18" id="KW-1185">Reference proteome</keyword>
<evidence type="ECO:0000256" key="3">
    <source>
        <dbReference type="ARBA" id="ARBA00010971"/>
    </source>
</evidence>
<evidence type="ECO:0000256" key="11">
    <source>
        <dbReference type="ARBA" id="ARBA00023242"/>
    </source>
</evidence>
<keyword evidence="5" id="KW-0677">Repeat</keyword>
<keyword evidence="8" id="KW-0805">Transcription regulation</keyword>
<dbReference type="Gene3D" id="3.30.160.60">
    <property type="entry name" value="Classic Zinc Finger"/>
    <property type="match status" value="5"/>
</dbReference>
<comment type="subcellular location">
    <subcellularLocation>
        <location evidence="1">Nucleus</location>
    </subcellularLocation>
</comment>
<dbReference type="Pfam" id="PF13912">
    <property type="entry name" value="zf-C2H2_6"/>
    <property type="match status" value="1"/>
</dbReference>
<accession>A0A9P9YYL0</accession>
<keyword evidence="11" id="KW-0539">Nucleus</keyword>
<comment type="similarity">
    <text evidence="2">Belongs to the krueppel C2H2-type zinc-finger protein family.</text>
</comment>
<feature type="domain" description="C2H2-type" evidence="16">
    <location>
        <begin position="500"/>
        <end position="527"/>
    </location>
</feature>
<feature type="active site" description="Proton acceptor" evidence="12">
    <location>
        <position position="78"/>
    </location>
</feature>
<keyword evidence="10" id="KW-0804">Transcription</keyword>
<sequence>MVTLDKIALVTLTIKPAFLEKLPVGLRLIHKMSEETLAGVPSVHISPEGIFKYILINVTDGGDASKAVVRGFADCEWHADIFDREEKVFKKLGLRAECPGGGRIEHNPDKKYLKVYGYSQFSVRVPKNIHTETVGHPPVLISDLVLQCTRGTDYVLTEESSTICKKCCEKLTRYHKSIQIARKLRQEILELIHSPYMPKEFRQSPLKDEEVVRERIAKFDGNIEVAEDHEDEEEQLEDMDNSTEAVTLVDTSAIEVEVPEEEHTFIIKQSEEDDEYQSVDLELDIDNEIIINEEEANEEEEEEEDVVTRAKHEPQEADFFKEDTISDFDDHLDGTIEYIISDGEDQEQDQDSSGDYTVNIQCPSCPEKFTSRRAYNAHTKREHFPGYVCDQCGKTLQSYSGFIGHLQNHEPVKQFACPVCPERFSRKFRLKHHMAWHTGETPYQCEVCSKRFVHKVALYKHKMIHDNETKRLECQVCGFKTRTKAHLERHMRSHTGDKPFACPVCNKRFSQMYNMKAHLREHESPGTNRHRRFHCPKCTHTFINEQNYESHVQRDDCTAI</sequence>
<comment type="similarity">
    <text evidence="3">Belongs to the janus family.</text>
</comment>
<dbReference type="FunFam" id="3.30.160.60:FF:001370">
    <property type="entry name" value="Zinc finger protein"/>
    <property type="match status" value="1"/>
</dbReference>
<keyword evidence="4" id="KW-0479">Metal-binding</keyword>
<keyword evidence="9" id="KW-0238">DNA-binding</keyword>
<name>A0A9P9YYL0_9MUSC</name>
<dbReference type="InterPro" id="IPR036236">
    <property type="entry name" value="Znf_C2H2_sf"/>
</dbReference>
<feature type="domain" description="C2H2-type" evidence="16">
    <location>
        <begin position="387"/>
        <end position="414"/>
    </location>
</feature>
<feature type="domain" description="C2H2-type" evidence="16">
    <location>
        <begin position="472"/>
        <end position="499"/>
    </location>
</feature>
<evidence type="ECO:0000256" key="2">
    <source>
        <dbReference type="ARBA" id="ARBA00006991"/>
    </source>
</evidence>
<dbReference type="Proteomes" id="UP001059596">
    <property type="component" value="Chromosome 3R"/>
</dbReference>
<dbReference type="Gene3D" id="3.50.20.20">
    <property type="entry name" value="Janus/Ocnus"/>
    <property type="match status" value="1"/>
</dbReference>
<dbReference type="PROSITE" id="PS50157">
    <property type="entry name" value="ZINC_FINGER_C2H2_2"/>
    <property type="match status" value="5"/>
</dbReference>
<dbReference type="FunFam" id="3.30.160.60:FF:000100">
    <property type="entry name" value="Zinc finger 45-like"/>
    <property type="match status" value="1"/>
</dbReference>
<evidence type="ECO:0000256" key="10">
    <source>
        <dbReference type="ARBA" id="ARBA00023163"/>
    </source>
</evidence>
<dbReference type="GO" id="GO:0003690">
    <property type="term" value="F:double-stranded DNA binding"/>
    <property type="evidence" value="ECO:0007669"/>
    <property type="project" value="UniProtKB-ARBA"/>
</dbReference>
<dbReference type="Pfam" id="PF00096">
    <property type="entry name" value="zf-C2H2"/>
    <property type="match status" value="4"/>
</dbReference>
<evidence type="ECO:0000256" key="9">
    <source>
        <dbReference type="ARBA" id="ARBA00023125"/>
    </source>
</evidence>
<comment type="caution">
    <text evidence="17">The sequence shown here is derived from an EMBL/GenBank/DDBJ whole genome shotgun (WGS) entry which is preliminary data.</text>
</comment>
<organism evidence="17 18">
    <name type="scientific">Drosophila gunungcola</name>
    <name type="common">fruit fly</name>
    <dbReference type="NCBI Taxonomy" id="103775"/>
    <lineage>
        <taxon>Eukaryota</taxon>
        <taxon>Metazoa</taxon>
        <taxon>Ecdysozoa</taxon>
        <taxon>Arthropoda</taxon>
        <taxon>Hexapoda</taxon>
        <taxon>Insecta</taxon>
        <taxon>Pterygota</taxon>
        <taxon>Neoptera</taxon>
        <taxon>Endopterygota</taxon>
        <taxon>Diptera</taxon>
        <taxon>Brachycera</taxon>
        <taxon>Muscomorpha</taxon>
        <taxon>Ephydroidea</taxon>
        <taxon>Drosophilidae</taxon>
        <taxon>Drosophila</taxon>
        <taxon>Sophophora</taxon>
    </lineage>
</organism>
<evidence type="ECO:0000256" key="5">
    <source>
        <dbReference type="ARBA" id="ARBA00022737"/>
    </source>
</evidence>
<dbReference type="PANTHER" id="PTHR24379:SF121">
    <property type="entry name" value="C2H2-TYPE DOMAIN-CONTAINING PROTEIN"/>
    <property type="match status" value="1"/>
</dbReference>
<reference evidence="17" key="1">
    <citation type="journal article" date="2023" name="Genome Biol. Evol.">
        <title>Long-read-based Genome Assembly of Drosophila gunungcola Reveals Fewer Chemosensory Genes in Flower-breeding Species.</title>
        <authorList>
            <person name="Negi A."/>
            <person name="Liao B.Y."/>
            <person name="Yeh S.D."/>
        </authorList>
    </citation>
    <scope>NUCLEOTIDE SEQUENCE</scope>
    <source>
        <strain evidence="17">Sukarami</strain>
    </source>
</reference>
<dbReference type="PANTHER" id="PTHR24379">
    <property type="entry name" value="KRAB AND ZINC FINGER DOMAIN-CONTAINING"/>
    <property type="match status" value="1"/>
</dbReference>
<dbReference type="InterPro" id="IPR013087">
    <property type="entry name" value="Znf_C2H2_type"/>
</dbReference>
<dbReference type="AlphaFoldDB" id="A0A9P9YYL0"/>
<evidence type="ECO:0000256" key="4">
    <source>
        <dbReference type="ARBA" id="ARBA00022723"/>
    </source>
</evidence>
<dbReference type="Pfam" id="PF13894">
    <property type="entry name" value="zf-C2H2_4"/>
    <property type="match status" value="1"/>
</dbReference>
<evidence type="ECO:0000256" key="14">
    <source>
        <dbReference type="PROSITE-ProRule" id="PRU00042"/>
    </source>
</evidence>
<evidence type="ECO:0000313" key="18">
    <source>
        <dbReference type="Proteomes" id="UP001059596"/>
    </source>
</evidence>
<keyword evidence="15" id="KW-0175">Coiled coil</keyword>
<proteinExistence type="inferred from homology"/>
<evidence type="ECO:0000256" key="7">
    <source>
        <dbReference type="ARBA" id="ARBA00022833"/>
    </source>
</evidence>
<evidence type="ECO:0000256" key="12">
    <source>
        <dbReference type="PIRSR" id="PIRSR607702-1"/>
    </source>
</evidence>
<dbReference type="EMBL" id="JAMKOV010000001">
    <property type="protein sequence ID" value="KAI8045330.1"/>
    <property type="molecule type" value="Genomic_DNA"/>
</dbReference>
<evidence type="ECO:0000256" key="13">
    <source>
        <dbReference type="PIRSR" id="PIRSR607702-2"/>
    </source>
</evidence>
<dbReference type="FunFam" id="3.30.160.60:FF:001843">
    <property type="entry name" value="Zinc finger 30C"/>
    <property type="match status" value="1"/>
</dbReference>
<feature type="coiled-coil region" evidence="15">
    <location>
        <begin position="283"/>
        <end position="313"/>
    </location>
</feature>
<protein>
    <recommendedName>
        <fullName evidence="16">C2H2-type domain-containing protein</fullName>
    </recommendedName>
</protein>
<dbReference type="InterPro" id="IPR038596">
    <property type="entry name" value="Janus_sf"/>
</dbReference>
<dbReference type="SMART" id="SM00355">
    <property type="entry name" value="ZnF_C2H2"/>
    <property type="match status" value="7"/>
</dbReference>
<dbReference type="GO" id="GO:0005634">
    <property type="term" value="C:nucleus"/>
    <property type="evidence" value="ECO:0007669"/>
    <property type="project" value="UniProtKB-SubCell"/>
</dbReference>
<dbReference type="SUPFAM" id="SSF143724">
    <property type="entry name" value="PHP14-like"/>
    <property type="match status" value="1"/>
</dbReference>
<dbReference type="InterPro" id="IPR007702">
    <property type="entry name" value="Janus"/>
</dbReference>
<dbReference type="GO" id="GO:0008270">
    <property type="term" value="F:zinc ion binding"/>
    <property type="evidence" value="ECO:0007669"/>
    <property type="project" value="UniProtKB-KW"/>
</dbReference>
<evidence type="ECO:0000259" key="16">
    <source>
        <dbReference type="PROSITE" id="PS50157"/>
    </source>
</evidence>
<dbReference type="SUPFAM" id="SSF57667">
    <property type="entry name" value="beta-beta-alpha zinc fingers"/>
    <property type="match status" value="3"/>
</dbReference>
<keyword evidence="7" id="KW-0862">Zinc</keyword>
<evidence type="ECO:0000313" key="17">
    <source>
        <dbReference type="EMBL" id="KAI8045330.1"/>
    </source>
</evidence>
<gene>
    <name evidence="17" type="ORF">M5D96_001510</name>
</gene>
<evidence type="ECO:0000256" key="1">
    <source>
        <dbReference type="ARBA" id="ARBA00004123"/>
    </source>
</evidence>
<evidence type="ECO:0000256" key="15">
    <source>
        <dbReference type="SAM" id="Coils"/>
    </source>
</evidence>
<evidence type="ECO:0000256" key="8">
    <source>
        <dbReference type="ARBA" id="ARBA00023015"/>
    </source>
</evidence>
<feature type="binding site" evidence="13">
    <location>
        <position position="52"/>
    </location>
    <ligand>
        <name>substrate</name>
    </ligand>
</feature>
<dbReference type="Pfam" id="PF05005">
    <property type="entry name" value="Ocnus"/>
    <property type="match status" value="1"/>
</dbReference>
<feature type="domain" description="C2H2-type" evidence="16">
    <location>
        <begin position="415"/>
        <end position="442"/>
    </location>
</feature>
<keyword evidence="6 14" id="KW-0863">Zinc-finger</keyword>
<feature type="domain" description="C2H2-type" evidence="16">
    <location>
        <begin position="443"/>
        <end position="470"/>
    </location>
</feature>
<evidence type="ECO:0000256" key="6">
    <source>
        <dbReference type="ARBA" id="ARBA00022771"/>
    </source>
</evidence>
<dbReference type="PROSITE" id="PS00028">
    <property type="entry name" value="ZINC_FINGER_C2H2_1"/>
    <property type="match status" value="5"/>
</dbReference>